<accession>A0A2A9HGB3</accession>
<keyword evidence="2" id="KW-1185">Reference proteome</keyword>
<dbReference type="AlphaFoldDB" id="A0A2A9HGB3"/>
<dbReference type="EMBL" id="PDJQ01000001">
    <property type="protein sequence ID" value="PFG75064.1"/>
    <property type="molecule type" value="Genomic_DNA"/>
</dbReference>
<dbReference type="Proteomes" id="UP000223071">
    <property type="component" value="Unassembled WGS sequence"/>
</dbReference>
<evidence type="ECO:0008006" key="3">
    <source>
        <dbReference type="Google" id="ProtNLM"/>
    </source>
</evidence>
<evidence type="ECO:0000313" key="1">
    <source>
        <dbReference type="EMBL" id="PFG75064.1"/>
    </source>
</evidence>
<dbReference type="RefSeq" id="WP_098504406.1">
    <property type="nucleotide sequence ID" value="NZ_PDJQ01000001.1"/>
</dbReference>
<evidence type="ECO:0000313" key="2">
    <source>
        <dbReference type="Proteomes" id="UP000223071"/>
    </source>
</evidence>
<name>A0A2A9HGB3_TEPT2</name>
<organism evidence="1 2">
    <name type="scientific">Tepidiforma thermophila (strain KCTC 52669 / CGMCC 1.13589 / G233)</name>
    <dbReference type="NCBI Taxonomy" id="2761530"/>
    <lineage>
        <taxon>Bacteria</taxon>
        <taxon>Bacillati</taxon>
        <taxon>Chloroflexota</taxon>
        <taxon>Tepidiformia</taxon>
        <taxon>Tepidiformales</taxon>
        <taxon>Tepidiformaceae</taxon>
        <taxon>Tepidiforma</taxon>
    </lineage>
</organism>
<protein>
    <recommendedName>
        <fullName evidence="3">Zinc ribbon domain-containing protein</fullName>
    </recommendedName>
</protein>
<gene>
    <name evidence="1" type="ORF">A9A59_2329</name>
</gene>
<proteinExistence type="predicted"/>
<reference evidence="1 2" key="1">
    <citation type="submission" date="2017-09" db="EMBL/GenBank/DDBJ databases">
        <title>Sequencing the genomes of two abundant thermophiles in Great Basin hot springs: Thermocrinis jamiesonii and novel Chloroflexi Thermoflexus hugenholtzii.</title>
        <authorList>
            <person name="Hedlund B."/>
        </authorList>
    </citation>
    <scope>NUCLEOTIDE SEQUENCE [LARGE SCALE GENOMIC DNA]</scope>
    <source>
        <strain evidence="1 2">G233</strain>
    </source>
</reference>
<sequence>MTAITAACPDCNAHYEPSDNYCRNCGMYLAALREVAVAPAAPAVPARYERERASLPAPVKKAVTAVAIGTALQVGMSLTGKYLARQAAKQAVNAVRAKPKGRTARQKPAEAAQQAVPVDEYADAAAVSETVIIRRVWIRRP</sequence>
<comment type="caution">
    <text evidence="1">The sequence shown here is derived from an EMBL/GenBank/DDBJ whole genome shotgun (WGS) entry which is preliminary data.</text>
</comment>